<evidence type="ECO:0000313" key="1">
    <source>
        <dbReference type="EMBL" id="KAJ8407544.1"/>
    </source>
</evidence>
<sequence length="76" mass="8200">MAVAEIKVRGCGNQALYQRYGVMSRGRGSADGALVLGPGSLRGERGDAVGITRSPQHQTMVFIHTCPRHFSTKGYH</sequence>
<organism evidence="1 2">
    <name type="scientific">Aldrovandia affinis</name>
    <dbReference type="NCBI Taxonomy" id="143900"/>
    <lineage>
        <taxon>Eukaryota</taxon>
        <taxon>Metazoa</taxon>
        <taxon>Chordata</taxon>
        <taxon>Craniata</taxon>
        <taxon>Vertebrata</taxon>
        <taxon>Euteleostomi</taxon>
        <taxon>Actinopterygii</taxon>
        <taxon>Neopterygii</taxon>
        <taxon>Teleostei</taxon>
        <taxon>Notacanthiformes</taxon>
        <taxon>Halosauridae</taxon>
        <taxon>Aldrovandia</taxon>
    </lineage>
</organism>
<dbReference type="Proteomes" id="UP001221898">
    <property type="component" value="Unassembled WGS sequence"/>
</dbReference>
<accession>A0AAD7SRI4</accession>
<evidence type="ECO:0000313" key="2">
    <source>
        <dbReference type="Proteomes" id="UP001221898"/>
    </source>
</evidence>
<keyword evidence="2" id="KW-1185">Reference proteome</keyword>
<proteinExistence type="predicted"/>
<gene>
    <name evidence="1" type="ORF">AAFF_G00274010</name>
</gene>
<protein>
    <submittedName>
        <fullName evidence="1">Uncharacterized protein</fullName>
    </submittedName>
</protein>
<comment type="caution">
    <text evidence="1">The sequence shown here is derived from an EMBL/GenBank/DDBJ whole genome shotgun (WGS) entry which is preliminary data.</text>
</comment>
<reference evidence="1" key="1">
    <citation type="journal article" date="2023" name="Science">
        <title>Genome structures resolve the early diversification of teleost fishes.</title>
        <authorList>
            <person name="Parey E."/>
            <person name="Louis A."/>
            <person name="Montfort J."/>
            <person name="Bouchez O."/>
            <person name="Roques C."/>
            <person name="Iampietro C."/>
            <person name="Lluch J."/>
            <person name="Castinel A."/>
            <person name="Donnadieu C."/>
            <person name="Desvignes T."/>
            <person name="Floi Bucao C."/>
            <person name="Jouanno E."/>
            <person name="Wen M."/>
            <person name="Mejri S."/>
            <person name="Dirks R."/>
            <person name="Jansen H."/>
            <person name="Henkel C."/>
            <person name="Chen W.J."/>
            <person name="Zahm M."/>
            <person name="Cabau C."/>
            <person name="Klopp C."/>
            <person name="Thompson A.W."/>
            <person name="Robinson-Rechavi M."/>
            <person name="Braasch I."/>
            <person name="Lecointre G."/>
            <person name="Bobe J."/>
            <person name="Postlethwait J.H."/>
            <person name="Berthelot C."/>
            <person name="Roest Crollius H."/>
            <person name="Guiguen Y."/>
        </authorList>
    </citation>
    <scope>NUCLEOTIDE SEQUENCE</scope>
    <source>
        <strain evidence="1">NC1722</strain>
    </source>
</reference>
<name>A0AAD7SRI4_9TELE</name>
<dbReference type="AlphaFoldDB" id="A0AAD7SRI4"/>
<dbReference type="EMBL" id="JAINUG010000038">
    <property type="protein sequence ID" value="KAJ8407544.1"/>
    <property type="molecule type" value="Genomic_DNA"/>
</dbReference>